<name>A0A1Y3BK89_EURMA</name>
<dbReference type="Proteomes" id="UP000194236">
    <property type="component" value="Unassembled WGS sequence"/>
</dbReference>
<dbReference type="EMBL" id="MUJZ01014056">
    <property type="protein sequence ID" value="OTF81369.1"/>
    <property type="molecule type" value="Genomic_DNA"/>
</dbReference>
<dbReference type="AlphaFoldDB" id="A0A1Y3BK89"/>
<sequence>MVNKKSSCLSRIQSSSTRAATIRTSGSRRNRYTNLLDDSTIQQPGPSTSAPIISAEISSQQQQSGQQQQQQQINRNSSNRTRMNRRRNPINLPQPKSQPQLSSSSENTQNIVIPSVQIVIADLHSTTTTTTDQQKQQRSSSVLIAPPQLSINCDSSDMDEQRTLTPDHLSTNEDEENGLKKQSSSSSSSTMNV</sequence>
<keyword evidence="3" id="KW-1185">Reference proteome</keyword>
<evidence type="ECO:0000313" key="3">
    <source>
        <dbReference type="Proteomes" id="UP000194236"/>
    </source>
</evidence>
<reference evidence="2 3" key="1">
    <citation type="submission" date="2017-03" db="EMBL/GenBank/DDBJ databases">
        <title>Genome Survey of Euroglyphus maynei.</title>
        <authorList>
            <person name="Arlian L.G."/>
            <person name="Morgan M.S."/>
            <person name="Rider S.D."/>
        </authorList>
    </citation>
    <scope>NUCLEOTIDE SEQUENCE [LARGE SCALE GENOMIC DNA]</scope>
    <source>
        <strain evidence="2">Arlian Lab</strain>
        <tissue evidence="2">Whole body</tissue>
    </source>
</reference>
<feature type="region of interest" description="Disordered" evidence="1">
    <location>
        <begin position="1"/>
        <end position="108"/>
    </location>
</feature>
<comment type="caution">
    <text evidence="2">The sequence shown here is derived from an EMBL/GenBank/DDBJ whole genome shotgun (WGS) entry which is preliminary data.</text>
</comment>
<protein>
    <submittedName>
        <fullName evidence="2">Uncharacterized protein</fullName>
    </submittedName>
</protein>
<evidence type="ECO:0000313" key="2">
    <source>
        <dbReference type="EMBL" id="OTF81369.1"/>
    </source>
</evidence>
<organism evidence="2 3">
    <name type="scientific">Euroglyphus maynei</name>
    <name type="common">Mayne's house dust mite</name>
    <dbReference type="NCBI Taxonomy" id="6958"/>
    <lineage>
        <taxon>Eukaryota</taxon>
        <taxon>Metazoa</taxon>
        <taxon>Ecdysozoa</taxon>
        <taxon>Arthropoda</taxon>
        <taxon>Chelicerata</taxon>
        <taxon>Arachnida</taxon>
        <taxon>Acari</taxon>
        <taxon>Acariformes</taxon>
        <taxon>Sarcoptiformes</taxon>
        <taxon>Astigmata</taxon>
        <taxon>Psoroptidia</taxon>
        <taxon>Analgoidea</taxon>
        <taxon>Pyroglyphidae</taxon>
        <taxon>Pyroglyphinae</taxon>
        <taxon>Euroglyphus</taxon>
    </lineage>
</organism>
<feature type="region of interest" description="Disordered" evidence="1">
    <location>
        <begin position="128"/>
        <end position="193"/>
    </location>
</feature>
<feature type="compositionally biased region" description="Low complexity" evidence="1">
    <location>
        <begin position="183"/>
        <end position="193"/>
    </location>
</feature>
<evidence type="ECO:0000256" key="1">
    <source>
        <dbReference type="SAM" id="MobiDB-lite"/>
    </source>
</evidence>
<feature type="compositionally biased region" description="Polar residues" evidence="1">
    <location>
        <begin position="1"/>
        <end position="13"/>
    </location>
</feature>
<feature type="compositionally biased region" description="Low complexity" evidence="1">
    <location>
        <begin position="89"/>
        <end position="105"/>
    </location>
</feature>
<feature type="compositionally biased region" description="Low complexity" evidence="1">
    <location>
        <begin position="58"/>
        <end position="81"/>
    </location>
</feature>
<gene>
    <name evidence="2" type="ORF">BLA29_007270</name>
</gene>
<feature type="compositionally biased region" description="Polar residues" evidence="1">
    <location>
        <begin position="32"/>
        <end position="51"/>
    </location>
</feature>
<feature type="compositionally biased region" description="Low complexity" evidence="1">
    <location>
        <begin position="14"/>
        <end position="25"/>
    </location>
</feature>
<feature type="compositionally biased region" description="Low complexity" evidence="1">
    <location>
        <begin position="128"/>
        <end position="141"/>
    </location>
</feature>
<accession>A0A1Y3BK89</accession>
<proteinExistence type="predicted"/>